<dbReference type="GO" id="GO:0010181">
    <property type="term" value="F:FMN binding"/>
    <property type="evidence" value="ECO:0007669"/>
    <property type="project" value="TreeGrafter"/>
</dbReference>
<evidence type="ECO:0000259" key="5">
    <source>
        <dbReference type="Pfam" id="PF02441"/>
    </source>
</evidence>
<protein>
    <submittedName>
        <fullName evidence="6">UbiX family decarboxylase associated with menaquinone via futalosine</fullName>
    </submittedName>
</protein>
<accession>A0A3B1E8Z9</accession>
<dbReference type="HAMAP" id="MF_01984">
    <property type="entry name" value="ubiX_pad"/>
    <property type="match status" value="1"/>
</dbReference>
<evidence type="ECO:0000256" key="4">
    <source>
        <dbReference type="ARBA" id="ARBA00022679"/>
    </source>
</evidence>
<gene>
    <name evidence="6" type="ORF">MNB_ARC-1_761</name>
</gene>
<organism evidence="6">
    <name type="scientific">hydrothermal vent metagenome</name>
    <dbReference type="NCBI Taxonomy" id="652676"/>
    <lineage>
        <taxon>unclassified sequences</taxon>
        <taxon>metagenomes</taxon>
        <taxon>ecological metagenomes</taxon>
    </lineage>
</organism>
<dbReference type="PANTHER" id="PTHR14359:SF6">
    <property type="entry name" value="PHOSPHOPANTOTHENOYLCYSTEINE DECARBOXYLASE"/>
    <property type="match status" value="1"/>
</dbReference>
<sequence>MKLIVAITGSSGVELGLKFVYLLPSYIKVHLITSNAALTTLRCETNKDNFIIQNVNNIKYYKDNQVWSDIASGSYNADAMIIIPCSMNTLAKCSIGISDTLITRVFSVMLKERKNIVLAPREMPYSTISLENMVKLSALGVSIAPPVVGYYAKQQTLEDMEDFMVGKWFDLLDIKNDLYKRWNGK</sequence>
<dbReference type="InterPro" id="IPR003382">
    <property type="entry name" value="Flavoprotein"/>
</dbReference>
<dbReference type="EMBL" id="UOYO01000012">
    <property type="protein sequence ID" value="VAY86419.1"/>
    <property type="molecule type" value="Genomic_DNA"/>
</dbReference>
<evidence type="ECO:0000313" key="6">
    <source>
        <dbReference type="EMBL" id="VAY86419.1"/>
    </source>
</evidence>
<evidence type="ECO:0000256" key="1">
    <source>
        <dbReference type="ARBA" id="ARBA00022602"/>
    </source>
</evidence>
<keyword evidence="1" id="KW-0637">Prenyltransferase</keyword>
<dbReference type="InterPro" id="IPR004507">
    <property type="entry name" value="UbiX-like"/>
</dbReference>
<evidence type="ECO:0000256" key="2">
    <source>
        <dbReference type="ARBA" id="ARBA00022630"/>
    </source>
</evidence>
<reference evidence="6" key="1">
    <citation type="submission" date="2018-10" db="EMBL/GenBank/DDBJ databases">
        <authorList>
            <person name="Aoki K."/>
        </authorList>
    </citation>
    <scope>NUCLEOTIDE SEQUENCE</scope>
</reference>
<dbReference type="NCBIfam" id="NF004685">
    <property type="entry name" value="PRK06029.1"/>
    <property type="match status" value="1"/>
</dbReference>
<dbReference type="GO" id="GO:0004633">
    <property type="term" value="F:phosphopantothenoylcysteine decarboxylase activity"/>
    <property type="evidence" value="ECO:0007669"/>
    <property type="project" value="TreeGrafter"/>
</dbReference>
<keyword evidence="4" id="KW-0808">Transferase</keyword>
<dbReference type="Pfam" id="PF02441">
    <property type="entry name" value="Flavoprotein"/>
    <property type="match status" value="1"/>
</dbReference>
<dbReference type="PANTHER" id="PTHR14359">
    <property type="entry name" value="HOMO-OLIGOMERIC FLAVIN CONTAINING CYS DECARBOXYLASE FAMILY"/>
    <property type="match status" value="1"/>
</dbReference>
<dbReference type="SUPFAM" id="SSF52507">
    <property type="entry name" value="Homo-oligomeric flavin-containing Cys decarboxylases, HFCD"/>
    <property type="match status" value="1"/>
</dbReference>
<dbReference type="GO" id="GO:0015937">
    <property type="term" value="P:coenzyme A biosynthetic process"/>
    <property type="evidence" value="ECO:0007669"/>
    <property type="project" value="TreeGrafter"/>
</dbReference>
<dbReference type="GO" id="GO:0071513">
    <property type="term" value="C:phosphopantothenoylcysteine decarboxylase complex"/>
    <property type="evidence" value="ECO:0007669"/>
    <property type="project" value="TreeGrafter"/>
</dbReference>
<dbReference type="NCBIfam" id="TIGR00421">
    <property type="entry name" value="ubiX_pad"/>
    <property type="match status" value="1"/>
</dbReference>
<keyword evidence="2" id="KW-0285">Flavoprotein</keyword>
<dbReference type="InterPro" id="IPR036551">
    <property type="entry name" value="Flavin_trans-like"/>
</dbReference>
<dbReference type="AlphaFoldDB" id="A0A3B1E8Z9"/>
<keyword evidence="3" id="KW-0288">FMN</keyword>
<proteinExistence type="inferred from homology"/>
<dbReference type="Gene3D" id="3.40.50.1950">
    <property type="entry name" value="Flavin prenyltransferase-like"/>
    <property type="match status" value="1"/>
</dbReference>
<feature type="domain" description="Flavoprotein" evidence="5">
    <location>
        <begin position="1"/>
        <end position="172"/>
    </location>
</feature>
<evidence type="ECO:0000256" key="3">
    <source>
        <dbReference type="ARBA" id="ARBA00022643"/>
    </source>
</evidence>
<name>A0A3B1E8Z9_9ZZZZ</name>
<dbReference type="GO" id="GO:0004659">
    <property type="term" value="F:prenyltransferase activity"/>
    <property type="evidence" value="ECO:0007669"/>
    <property type="project" value="UniProtKB-KW"/>
</dbReference>